<evidence type="ECO:0000256" key="3">
    <source>
        <dbReference type="PROSITE-ProRule" id="PRU00708"/>
    </source>
</evidence>
<dbReference type="PROSITE" id="PS50975">
    <property type="entry name" value="ATP_GRASP"/>
    <property type="match status" value="1"/>
</dbReference>
<name>A0A7S4SNW7_9DINO</name>
<dbReference type="PANTHER" id="PTHR47936">
    <property type="entry name" value="PPR_LONG DOMAIN-CONTAINING PROTEIN"/>
    <property type="match status" value="1"/>
</dbReference>
<feature type="repeat" description="PPR" evidence="3">
    <location>
        <begin position="171"/>
        <end position="205"/>
    </location>
</feature>
<dbReference type="GO" id="GO:0005524">
    <property type="term" value="F:ATP binding"/>
    <property type="evidence" value="ECO:0007669"/>
    <property type="project" value="UniProtKB-UniRule"/>
</dbReference>
<evidence type="ECO:0000313" key="5">
    <source>
        <dbReference type="EMBL" id="CAE4651564.1"/>
    </source>
</evidence>
<sequence>MQPAAPPRAAAVVHGGATICWAADRREAFPLPRSRALSLRSLLARCPARLERRPSVSTAAASAAAAAGAAAGAGISRSAAARRRRRRGRRVARAVLDPSEFSDPIAFCPPPASPDTDYPEWDLPDYPDMDYWPEMDLQSGNERIAEKLEEGDWEGAVKCLEDMRSYGVSPDVDSYYMALRACRNGGLGREAHDLIEDMWRRDLDPDSACYTAAIGACVYAEEEEYAQELRGEFREWGMAPDAERFQLVPGRLSWTRPLRKMGCSARNTLVWNGRHPLPPPPPAAAPVWLLPAQDDAAVHIAELQLELREAGWKVLSCNPALVDRLRNKAAFRRYAESLGLVELLPVHYDSAKAAQFPCILKPAMGTWGKDTHIVRSAEEVENLARSELGAKWVLQELVPGRLEYSTSLLVSQGEILDAVCTRYEYSKEEYVWPNNVEEVANDHCSVPAAHLDAMHSFLKGFSGICNFNYKLRASGDMCIFEVNPRVGGDLAFDVPRPRARALFEKLDAMF</sequence>
<accession>A0A7S4SNW7</accession>
<dbReference type="PROSITE" id="PS51375">
    <property type="entry name" value="PPR"/>
    <property type="match status" value="1"/>
</dbReference>
<dbReference type="EMBL" id="HBNR01075242">
    <property type="protein sequence ID" value="CAE4651564.1"/>
    <property type="molecule type" value="Transcribed_RNA"/>
</dbReference>
<proteinExistence type="predicted"/>
<dbReference type="InterPro" id="IPR003806">
    <property type="entry name" value="ATP-grasp_PylC-type"/>
</dbReference>
<organism evidence="5">
    <name type="scientific">Alexandrium monilatum</name>
    <dbReference type="NCBI Taxonomy" id="311494"/>
    <lineage>
        <taxon>Eukaryota</taxon>
        <taxon>Sar</taxon>
        <taxon>Alveolata</taxon>
        <taxon>Dinophyceae</taxon>
        <taxon>Gonyaulacales</taxon>
        <taxon>Pyrocystaceae</taxon>
        <taxon>Alexandrium</taxon>
    </lineage>
</organism>
<evidence type="ECO:0000259" key="4">
    <source>
        <dbReference type="PROSITE" id="PS50975"/>
    </source>
</evidence>
<dbReference type="InterPro" id="IPR011761">
    <property type="entry name" value="ATP-grasp"/>
</dbReference>
<gene>
    <name evidence="5" type="ORF">AMON00008_LOCUS53438</name>
</gene>
<keyword evidence="2" id="KW-0547">Nucleotide-binding</keyword>
<dbReference type="SUPFAM" id="SSF56059">
    <property type="entry name" value="Glutathione synthetase ATP-binding domain-like"/>
    <property type="match status" value="1"/>
</dbReference>
<keyword evidence="2" id="KW-0067">ATP-binding</keyword>
<dbReference type="GO" id="GO:0046872">
    <property type="term" value="F:metal ion binding"/>
    <property type="evidence" value="ECO:0007669"/>
    <property type="project" value="InterPro"/>
</dbReference>
<keyword evidence="1" id="KW-0677">Repeat</keyword>
<dbReference type="Gene3D" id="3.30.470.20">
    <property type="entry name" value="ATP-grasp fold, B domain"/>
    <property type="match status" value="1"/>
</dbReference>
<evidence type="ECO:0000256" key="2">
    <source>
        <dbReference type="PROSITE-ProRule" id="PRU00409"/>
    </source>
</evidence>
<protein>
    <recommendedName>
        <fullName evidence="4">ATP-grasp domain-containing protein</fullName>
    </recommendedName>
</protein>
<dbReference type="PANTHER" id="PTHR47936:SF1">
    <property type="entry name" value="PENTATRICOPEPTIDE REPEAT-CONTAINING PROTEIN GUN1, CHLOROPLASTIC"/>
    <property type="match status" value="1"/>
</dbReference>
<dbReference type="Gene3D" id="1.25.40.10">
    <property type="entry name" value="Tetratricopeptide repeat domain"/>
    <property type="match status" value="1"/>
</dbReference>
<reference evidence="5" key="1">
    <citation type="submission" date="2021-01" db="EMBL/GenBank/DDBJ databases">
        <authorList>
            <person name="Corre E."/>
            <person name="Pelletier E."/>
            <person name="Niang G."/>
            <person name="Scheremetjew M."/>
            <person name="Finn R."/>
            <person name="Kale V."/>
            <person name="Holt S."/>
            <person name="Cochrane G."/>
            <person name="Meng A."/>
            <person name="Brown T."/>
            <person name="Cohen L."/>
        </authorList>
    </citation>
    <scope>NUCLEOTIDE SEQUENCE</scope>
    <source>
        <strain evidence="5">CCMP3105</strain>
    </source>
</reference>
<dbReference type="InterPro" id="IPR002885">
    <property type="entry name" value="PPR_rpt"/>
</dbReference>
<evidence type="ECO:0000256" key="1">
    <source>
        <dbReference type="ARBA" id="ARBA00022737"/>
    </source>
</evidence>
<dbReference type="InterPro" id="IPR011990">
    <property type="entry name" value="TPR-like_helical_dom_sf"/>
</dbReference>
<dbReference type="Pfam" id="PF02655">
    <property type="entry name" value="ATP-grasp_3"/>
    <property type="match status" value="1"/>
</dbReference>
<feature type="domain" description="ATP-grasp" evidence="4">
    <location>
        <begin position="328"/>
        <end position="508"/>
    </location>
</feature>
<dbReference type="AlphaFoldDB" id="A0A7S4SNW7"/>
<dbReference type="NCBIfam" id="TIGR00756">
    <property type="entry name" value="PPR"/>
    <property type="match status" value="1"/>
</dbReference>